<evidence type="ECO:0000256" key="10">
    <source>
        <dbReference type="ARBA" id="ARBA00022967"/>
    </source>
</evidence>
<comment type="function">
    <text evidence="1">Core subunit of the mitochondrial membrane respiratory chain NADH dehydrogenase (Complex I) that is believed to belong to the minimal assembly required for catalysis. Complex I functions in the transfer of electrons from NADH to the respiratory chain. The immediate electron acceptor for the enzyme is believed to be ubiquinone.</text>
</comment>
<reference evidence="20" key="1">
    <citation type="journal article" date="2004" name="Proc. R. Soc. B">
        <title>Phylogenetic position of the Pentastomida and [pan]crustacean relationships.</title>
        <authorList>
            <person name="Lavrov D.V."/>
            <person name="Brown W.M."/>
            <person name="Boore J.L."/>
        </authorList>
    </citation>
    <scope>NUCLEOTIDE SEQUENCE</scope>
</reference>
<keyword evidence="7 18" id="KW-0679">Respiratory chain</keyword>
<dbReference type="GO" id="GO:0006120">
    <property type="term" value="P:mitochondrial electron transport, NADH to ubiquinone"/>
    <property type="evidence" value="ECO:0007669"/>
    <property type="project" value="InterPro"/>
</dbReference>
<feature type="transmembrane region" description="Helical" evidence="18">
    <location>
        <begin position="263"/>
        <end position="284"/>
    </location>
</feature>
<comment type="function">
    <text evidence="18">Core subunit of the mitochondrial membrane respiratory chain NADH dehydrogenase (Complex I) which catalyzes electron transfer from NADH through the respiratory chain, using ubiquinone as an electron acceptor. Essential for the catalytic activity and assembly of complex I.</text>
</comment>
<keyword evidence="13 18" id="KW-0520">NAD</keyword>
<keyword evidence="9 18" id="KW-0999">Mitochondrion inner membrane</keyword>
<feature type="transmembrane region" description="Helical" evidence="18">
    <location>
        <begin position="102"/>
        <end position="123"/>
    </location>
</feature>
<accession>Q6SL05</accession>
<dbReference type="GO" id="GO:0005743">
    <property type="term" value="C:mitochondrial inner membrane"/>
    <property type="evidence" value="ECO:0007669"/>
    <property type="project" value="UniProtKB-SubCell"/>
</dbReference>
<evidence type="ECO:0000256" key="15">
    <source>
        <dbReference type="ARBA" id="ARBA00023128"/>
    </source>
</evidence>
<keyword evidence="12 18" id="KW-1133">Transmembrane helix</keyword>
<dbReference type="PANTHER" id="PTHR46552:SF1">
    <property type="entry name" value="NADH-UBIQUINONE OXIDOREDUCTASE CHAIN 2"/>
    <property type="match status" value="1"/>
</dbReference>
<evidence type="ECO:0000256" key="7">
    <source>
        <dbReference type="ARBA" id="ARBA00022660"/>
    </source>
</evidence>
<geneLocation type="mitochondrion" evidence="20"/>
<evidence type="ECO:0000256" key="6">
    <source>
        <dbReference type="ARBA" id="ARBA00022448"/>
    </source>
</evidence>
<feature type="transmembrane region" description="Helical" evidence="18">
    <location>
        <begin position="35"/>
        <end position="52"/>
    </location>
</feature>
<comment type="similarity">
    <text evidence="3 18">Belongs to the complex I subunit 2 family.</text>
</comment>
<feature type="transmembrane region" description="Helical" evidence="18">
    <location>
        <begin position="163"/>
        <end position="182"/>
    </location>
</feature>
<sequence>MINLFQLFFVFGLILGILISISSSSWFGVWVGLELNLMSFVPLVTSVFNRLYSEAALKYFLIQAFGSVILLFSVLGYVFSSSLFFLIFLMGSLLLKLGAAPFHFWFPNVMGGLSWMGVILLMVMQKITPFVMLNYIYLCVGDYLLIFLVMSILVGSLGGLNQLLLRVLLAYSSIGHVGWMMGGILVSDVVWFLYFIIYSLCSLALILFFMWGDINCFSQLYGSLFFSYSYLLFIGLLLISLGGLPPFLGFYSKWMVIFGLLNLNYSLICLFMVMFSLIVLYWYLRLGYSLLLGGYDFKGWLLYGVGGSGMFYLLSFFVVLSLFGFMCVFLVGGWGLLL</sequence>
<dbReference type="InterPro" id="IPR001750">
    <property type="entry name" value="ND/Mrp_TM"/>
</dbReference>
<feature type="transmembrane region" description="Helical" evidence="18">
    <location>
        <begin position="310"/>
        <end position="337"/>
    </location>
</feature>
<comment type="catalytic activity">
    <reaction evidence="17 18">
        <text>a ubiquinone + NADH + 5 H(+)(in) = a ubiquinol + NAD(+) + 4 H(+)(out)</text>
        <dbReference type="Rhea" id="RHEA:29091"/>
        <dbReference type="Rhea" id="RHEA-COMP:9565"/>
        <dbReference type="Rhea" id="RHEA-COMP:9566"/>
        <dbReference type="ChEBI" id="CHEBI:15378"/>
        <dbReference type="ChEBI" id="CHEBI:16389"/>
        <dbReference type="ChEBI" id="CHEBI:17976"/>
        <dbReference type="ChEBI" id="CHEBI:57540"/>
        <dbReference type="ChEBI" id="CHEBI:57945"/>
        <dbReference type="EC" id="7.1.1.2"/>
    </reaction>
</comment>
<evidence type="ECO:0000256" key="14">
    <source>
        <dbReference type="ARBA" id="ARBA00023075"/>
    </source>
</evidence>
<evidence type="ECO:0000256" key="8">
    <source>
        <dbReference type="ARBA" id="ARBA00022692"/>
    </source>
</evidence>
<evidence type="ECO:0000256" key="17">
    <source>
        <dbReference type="ARBA" id="ARBA00049551"/>
    </source>
</evidence>
<protein>
    <recommendedName>
        <fullName evidence="5 18">NADH-ubiquinone oxidoreductase chain 2</fullName>
        <ecNumber evidence="4 18">7.1.1.2</ecNumber>
    </recommendedName>
</protein>
<feature type="transmembrane region" description="Helical" evidence="18">
    <location>
        <begin position="230"/>
        <end position="251"/>
    </location>
</feature>
<evidence type="ECO:0000256" key="3">
    <source>
        <dbReference type="ARBA" id="ARBA00007012"/>
    </source>
</evidence>
<name>Q6SL05_9CRUS</name>
<keyword evidence="16 18" id="KW-0472">Membrane</keyword>
<comment type="subcellular location">
    <subcellularLocation>
        <location evidence="2 18">Mitochondrion inner membrane</location>
        <topology evidence="2 18">Multi-pass membrane protein</topology>
    </subcellularLocation>
</comment>
<evidence type="ECO:0000256" key="9">
    <source>
        <dbReference type="ARBA" id="ARBA00022792"/>
    </source>
</evidence>
<feature type="transmembrane region" description="Helical" evidence="18">
    <location>
        <begin position="135"/>
        <end position="157"/>
    </location>
</feature>
<evidence type="ECO:0000256" key="13">
    <source>
        <dbReference type="ARBA" id="ARBA00023027"/>
    </source>
</evidence>
<dbReference type="Pfam" id="PF00361">
    <property type="entry name" value="Proton_antipo_M"/>
    <property type="match status" value="1"/>
</dbReference>
<evidence type="ECO:0000256" key="12">
    <source>
        <dbReference type="ARBA" id="ARBA00022989"/>
    </source>
</evidence>
<keyword evidence="20" id="KW-0560">Oxidoreductase</keyword>
<evidence type="ECO:0000256" key="11">
    <source>
        <dbReference type="ARBA" id="ARBA00022982"/>
    </source>
</evidence>
<evidence type="ECO:0000256" key="4">
    <source>
        <dbReference type="ARBA" id="ARBA00012944"/>
    </source>
</evidence>
<dbReference type="AlphaFoldDB" id="Q6SL05"/>
<keyword evidence="6" id="KW-0813">Transport</keyword>
<keyword evidence="14 18" id="KW-0830">Ubiquinone</keyword>
<dbReference type="GO" id="GO:0016491">
    <property type="term" value="F:oxidoreductase activity"/>
    <property type="evidence" value="ECO:0007669"/>
    <property type="project" value="UniProtKB-KW"/>
</dbReference>
<keyword evidence="10 18" id="KW-1278">Translocase</keyword>
<feature type="transmembrane region" description="Helical" evidence="18">
    <location>
        <begin position="189"/>
        <end position="210"/>
    </location>
</feature>
<feature type="transmembrane region" description="Helical" evidence="18">
    <location>
        <begin position="7"/>
        <end position="29"/>
    </location>
</feature>
<evidence type="ECO:0000256" key="16">
    <source>
        <dbReference type="ARBA" id="ARBA00023136"/>
    </source>
</evidence>
<dbReference type="GO" id="GO:0008137">
    <property type="term" value="F:NADH dehydrogenase (ubiquinone) activity"/>
    <property type="evidence" value="ECO:0007669"/>
    <property type="project" value="UniProtKB-EC"/>
</dbReference>
<evidence type="ECO:0000256" key="1">
    <source>
        <dbReference type="ARBA" id="ARBA00003257"/>
    </source>
</evidence>
<keyword evidence="15 18" id="KW-0496">Mitochondrion</keyword>
<keyword evidence="8 18" id="KW-0812">Transmembrane</keyword>
<gene>
    <name evidence="20" type="primary">nad2</name>
</gene>
<evidence type="ECO:0000313" key="20">
    <source>
        <dbReference type="EMBL" id="AAS00868.1"/>
    </source>
</evidence>
<dbReference type="InterPro" id="IPR050175">
    <property type="entry name" value="Complex_I_Subunit_2"/>
</dbReference>
<evidence type="ECO:0000256" key="5">
    <source>
        <dbReference type="ARBA" id="ARBA00021008"/>
    </source>
</evidence>
<dbReference type="EC" id="7.1.1.2" evidence="4 18"/>
<dbReference type="InterPro" id="IPR003917">
    <property type="entry name" value="NADH_UbQ_OxRdtase_chain2"/>
</dbReference>
<feature type="transmembrane region" description="Helical" evidence="18">
    <location>
        <begin position="64"/>
        <end position="90"/>
    </location>
</feature>
<dbReference type="PRINTS" id="PR01436">
    <property type="entry name" value="NADHDHGNASE2"/>
</dbReference>
<evidence type="ECO:0000259" key="19">
    <source>
        <dbReference type="Pfam" id="PF00361"/>
    </source>
</evidence>
<proteinExistence type="inferred from homology"/>
<feature type="domain" description="NADH:quinone oxidoreductase/Mrp antiporter transmembrane" evidence="19">
    <location>
        <begin position="23"/>
        <end position="278"/>
    </location>
</feature>
<evidence type="ECO:0000256" key="18">
    <source>
        <dbReference type="RuleBase" id="RU003403"/>
    </source>
</evidence>
<organism evidence="20">
    <name type="scientific">Hutchinsoniella macracantha</name>
    <dbReference type="NCBI Taxonomy" id="84335"/>
    <lineage>
        <taxon>Eukaryota</taxon>
        <taxon>Metazoa</taxon>
        <taxon>Ecdysozoa</taxon>
        <taxon>Arthropoda</taxon>
        <taxon>Crustacea</taxon>
        <taxon>Cephalocarida</taxon>
        <taxon>Brachypoda</taxon>
        <taxon>Hutchinsoniellidae</taxon>
        <taxon>Hutchinsoniella</taxon>
    </lineage>
</organism>
<evidence type="ECO:0000256" key="2">
    <source>
        <dbReference type="ARBA" id="ARBA00004448"/>
    </source>
</evidence>
<dbReference type="EMBL" id="AY456189">
    <property type="protein sequence ID" value="AAS00868.1"/>
    <property type="molecule type" value="Genomic_DNA"/>
</dbReference>
<dbReference type="PANTHER" id="PTHR46552">
    <property type="entry name" value="NADH-UBIQUINONE OXIDOREDUCTASE CHAIN 2"/>
    <property type="match status" value="1"/>
</dbReference>
<keyword evidence="11 18" id="KW-0249">Electron transport</keyword>